<evidence type="ECO:0000313" key="2">
    <source>
        <dbReference type="EMBL" id="CEO46019.1"/>
    </source>
</evidence>
<reference evidence="2" key="1">
    <citation type="submission" date="2015-01" db="EMBL/GenBank/DDBJ databases">
        <authorList>
            <person name="Durling Mikael"/>
        </authorList>
    </citation>
    <scope>NUCLEOTIDE SEQUENCE</scope>
</reference>
<dbReference type="EMBL" id="CDPU01000003">
    <property type="protein sequence ID" value="CEO46019.1"/>
    <property type="molecule type" value="Genomic_DNA"/>
</dbReference>
<organism evidence="2">
    <name type="scientific">Bionectria ochroleuca</name>
    <name type="common">Gliocladium roseum</name>
    <dbReference type="NCBI Taxonomy" id="29856"/>
    <lineage>
        <taxon>Eukaryota</taxon>
        <taxon>Fungi</taxon>
        <taxon>Dikarya</taxon>
        <taxon>Ascomycota</taxon>
        <taxon>Pezizomycotina</taxon>
        <taxon>Sordariomycetes</taxon>
        <taxon>Hypocreomycetidae</taxon>
        <taxon>Hypocreales</taxon>
        <taxon>Bionectriaceae</taxon>
        <taxon>Clonostachys</taxon>
    </lineage>
</organism>
<protein>
    <submittedName>
        <fullName evidence="2">Uncharacterized protein</fullName>
    </submittedName>
</protein>
<keyword evidence="1" id="KW-0472">Membrane</keyword>
<evidence type="ECO:0000256" key="1">
    <source>
        <dbReference type="SAM" id="Phobius"/>
    </source>
</evidence>
<feature type="transmembrane region" description="Helical" evidence="1">
    <location>
        <begin position="80"/>
        <end position="101"/>
    </location>
</feature>
<dbReference type="AlphaFoldDB" id="A0A0B7JMA1"/>
<gene>
    <name evidence="2" type="ORF">BN869_000002074_1</name>
</gene>
<feature type="transmembrane region" description="Helical" evidence="1">
    <location>
        <begin position="50"/>
        <end position="68"/>
    </location>
</feature>
<accession>A0A0B7JMA1</accession>
<feature type="non-terminal residue" evidence="2">
    <location>
        <position position="1"/>
    </location>
</feature>
<name>A0A0B7JMA1_BIOOC</name>
<feature type="non-terminal residue" evidence="2">
    <location>
        <position position="120"/>
    </location>
</feature>
<proteinExistence type="predicted"/>
<keyword evidence="1" id="KW-0812">Transmembrane</keyword>
<keyword evidence="1" id="KW-1133">Transmembrane helix</keyword>
<sequence>PTSSRRPSITYFISISSDNHRPSSGFTSFYVNLGGMLDPPDGAGRSLRDISIAFLVLTWVIVPLRMSVRISRKCVGADDWSMVGGLVLFSVVCATTIMSAYNGIGAYDNQTSSETKQEGR</sequence>